<dbReference type="GO" id="GO:0009007">
    <property type="term" value="F:site-specific DNA-methyltransferase (adenine-specific) activity"/>
    <property type="evidence" value="ECO:0007669"/>
    <property type="project" value="UniProtKB-EC"/>
</dbReference>
<dbReference type="SUPFAM" id="SSF53335">
    <property type="entry name" value="S-adenosyl-L-methionine-dependent methyltransferases"/>
    <property type="match status" value="1"/>
</dbReference>
<keyword evidence="2 7" id="KW-0489">Methyltransferase</keyword>
<evidence type="ECO:0000259" key="6">
    <source>
        <dbReference type="Pfam" id="PF07669"/>
    </source>
</evidence>
<proteinExistence type="predicted"/>
<dbReference type="InterPro" id="IPR011639">
    <property type="entry name" value="MethylTrfase_TaqI-like_dom"/>
</dbReference>
<sequence length="640" mass="71844">MDKVTRNAIERATQQARKLLDEDFSSQLEGTFDVLRSGIVAPRGGAHLSARQHFQRDKIVAAIEHKRAAGTTALEAVTDYVRDAAFTTLNRFVALKMLEARQLVQECITKGEESAGFKEFCGMAPGVALLPDAAGYRLYVEGLFDEFSTEIKVLFDRRDAASVLWPKRQTFEALLTILNAADLSAVWGEDETIGWVYQFFNSGDERKKMRDESPVPRNSRELAVRNQFFTPRYVVQFLVDNTLGQLWLEMRGEPTHLTGLCEYLVHSADEPIRARPRKDPRDVRILDPACGSGHFLLYSFDLLLVIYEEAWSAEGGNPISEATGRSLREDYPDLGELRRAVPRLIVEYNLHGVDIDPRCAQIAALALWLRAQRAWKDLGVNASDRPRIQRTHIVVAESMPGDESLVDEFAARLEPPLLRDLFKKMIGECRLAGELGTLLRVEQGVAAELRRARELFVTQRRTTGFLPGLEPEVKQGAFDLSGIDDDRFFHEAEARIVEALREFAERVSDSFSVRRRLFAGDAAQGIALIEVIRSRFDIVLMNPPFGACSAPARKEFEKSYPRTKNDLYAAFVERGVELLHPRGRLGAITSRTGFFLSSFRKWREEILIPKAPPVVVVDLGIGVLDGAMVETAAYCLEAVA</sequence>
<protein>
    <recommendedName>
        <fullName evidence="1">site-specific DNA-methyltransferase (adenine-specific)</fullName>
        <ecNumber evidence="1">2.1.1.72</ecNumber>
    </recommendedName>
</protein>
<dbReference type="InterPro" id="IPR050953">
    <property type="entry name" value="N4_N6_ade-DNA_methylase"/>
</dbReference>
<dbReference type="GO" id="GO:0032259">
    <property type="term" value="P:methylation"/>
    <property type="evidence" value="ECO:0007669"/>
    <property type="project" value="UniProtKB-KW"/>
</dbReference>
<organism evidence="7 8">
    <name type="scientific">Rhizobium leguminosarum bv. viciae</name>
    <dbReference type="NCBI Taxonomy" id="387"/>
    <lineage>
        <taxon>Bacteria</taxon>
        <taxon>Pseudomonadati</taxon>
        <taxon>Pseudomonadota</taxon>
        <taxon>Alphaproteobacteria</taxon>
        <taxon>Hyphomicrobiales</taxon>
        <taxon>Rhizobiaceae</taxon>
        <taxon>Rhizobium/Agrobacterium group</taxon>
        <taxon>Rhizobium</taxon>
    </lineage>
</organism>
<dbReference type="EMBL" id="WIEZ01000001">
    <property type="protein sequence ID" value="NKM43413.1"/>
    <property type="molecule type" value="Genomic_DNA"/>
</dbReference>
<evidence type="ECO:0000256" key="5">
    <source>
        <dbReference type="ARBA" id="ARBA00047942"/>
    </source>
</evidence>
<dbReference type="AlphaFoldDB" id="A0A8I2GKK0"/>
<dbReference type="PANTHER" id="PTHR33841">
    <property type="entry name" value="DNA METHYLTRANSFERASE YEEA-RELATED"/>
    <property type="match status" value="1"/>
</dbReference>
<dbReference type="PROSITE" id="PS00092">
    <property type="entry name" value="N6_MTASE"/>
    <property type="match status" value="1"/>
</dbReference>
<reference evidence="7" key="1">
    <citation type="submission" date="2019-10" db="EMBL/GenBank/DDBJ databases">
        <title>Rhizobium leguminosarum symbiovar viciae collection.</title>
        <authorList>
            <person name="Boivin S."/>
            <person name="Lepetit M."/>
        </authorList>
    </citation>
    <scope>NUCLEOTIDE SEQUENCE</scope>
    <source>
        <strain evidence="7">L143</strain>
    </source>
</reference>
<dbReference type="EC" id="2.1.1.72" evidence="1"/>
<dbReference type="Proteomes" id="UP000662259">
    <property type="component" value="Unassembled WGS sequence"/>
</dbReference>
<feature type="domain" description="Type II methyltransferase M.TaqI-like" evidence="6">
    <location>
        <begin position="349"/>
        <end position="607"/>
    </location>
</feature>
<evidence type="ECO:0000313" key="8">
    <source>
        <dbReference type="Proteomes" id="UP000662259"/>
    </source>
</evidence>
<evidence type="ECO:0000256" key="1">
    <source>
        <dbReference type="ARBA" id="ARBA00011900"/>
    </source>
</evidence>
<gene>
    <name evidence="7" type="ORF">GFL91_00070</name>
</gene>
<evidence type="ECO:0000256" key="3">
    <source>
        <dbReference type="ARBA" id="ARBA00022679"/>
    </source>
</evidence>
<keyword evidence="3 7" id="KW-0808">Transferase</keyword>
<accession>A0A8I2GKK0</accession>
<dbReference type="Pfam" id="PF07669">
    <property type="entry name" value="Eco57I"/>
    <property type="match status" value="1"/>
</dbReference>
<evidence type="ECO:0000256" key="2">
    <source>
        <dbReference type="ARBA" id="ARBA00022603"/>
    </source>
</evidence>
<dbReference type="PRINTS" id="PR00507">
    <property type="entry name" value="N12N6MTFRASE"/>
</dbReference>
<dbReference type="RefSeq" id="WP_168274406.1">
    <property type="nucleotide sequence ID" value="NZ_WIEZ01000001.1"/>
</dbReference>
<dbReference type="GO" id="GO:0006304">
    <property type="term" value="P:DNA modification"/>
    <property type="evidence" value="ECO:0007669"/>
    <property type="project" value="InterPro"/>
</dbReference>
<evidence type="ECO:0000256" key="4">
    <source>
        <dbReference type="ARBA" id="ARBA00022691"/>
    </source>
</evidence>
<dbReference type="InterPro" id="IPR029063">
    <property type="entry name" value="SAM-dependent_MTases_sf"/>
</dbReference>
<comment type="catalytic activity">
    <reaction evidence="5">
        <text>a 2'-deoxyadenosine in DNA + S-adenosyl-L-methionine = an N(6)-methyl-2'-deoxyadenosine in DNA + S-adenosyl-L-homocysteine + H(+)</text>
        <dbReference type="Rhea" id="RHEA:15197"/>
        <dbReference type="Rhea" id="RHEA-COMP:12418"/>
        <dbReference type="Rhea" id="RHEA-COMP:12419"/>
        <dbReference type="ChEBI" id="CHEBI:15378"/>
        <dbReference type="ChEBI" id="CHEBI:57856"/>
        <dbReference type="ChEBI" id="CHEBI:59789"/>
        <dbReference type="ChEBI" id="CHEBI:90615"/>
        <dbReference type="ChEBI" id="CHEBI:90616"/>
        <dbReference type="EC" id="2.1.1.72"/>
    </reaction>
</comment>
<keyword evidence="4" id="KW-0949">S-adenosyl-L-methionine</keyword>
<name>A0A8I2GKK0_RHILV</name>
<dbReference type="PANTHER" id="PTHR33841:SF1">
    <property type="entry name" value="DNA METHYLTRANSFERASE A"/>
    <property type="match status" value="1"/>
</dbReference>
<dbReference type="GO" id="GO:0003676">
    <property type="term" value="F:nucleic acid binding"/>
    <property type="evidence" value="ECO:0007669"/>
    <property type="project" value="InterPro"/>
</dbReference>
<dbReference type="Gene3D" id="3.40.50.150">
    <property type="entry name" value="Vaccinia Virus protein VP39"/>
    <property type="match status" value="2"/>
</dbReference>
<comment type="caution">
    <text evidence="7">The sequence shown here is derived from an EMBL/GenBank/DDBJ whole genome shotgun (WGS) entry which is preliminary data.</text>
</comment>
<evidence type="ECO:0000313" key="7">
    <source>
        <dbReference type="EMBL" id="NKM43413.1"/>
    </source>
</evidence>
<dbReference type="InterPro" id="IPR002052">
    <property type="entry name" value="DNA_methylase_N6_adenine_CS"/>
</dbReference>